<evidence type="ECO:0000313" key="1">
    <source>
        <dbReference type="EMBL" id="OYR28271.1"/>
    </source>
</evidence>
<name>A0A256GNX7_9HYPH</name>
<protein>
    <submittedName>
        <fullName evidence="1">Uncharacterized protein</fullName>
    </submittedName>
</protein>
<evidence type="ECO:0000313" key="2">
    <source>
        <dbReference type="Proteomes" id="UP000216188"/>
    </source>
</evidence>
<dbReference type="AlphaFoldDB" id="A0A256GNX7"/>
<accession>A0A256GNX7</accession>
<comment type="caution">
    <text evidence="1">The sequence shown here is derived from an EMBL/GenBank/DDBJ whole genome shotgun (WGS) entry which is preliminary data.</text>
</comment>
<organism evidence="1 2">
    <name type="scientific">Brucella pseudogrignonensis</name>
    <dbReference type="NCBI Taxonomy" id="419475"/>
    <lineage>
        <taxon>Bacteria</taxon>
        <taxon>Pseudomonadati</taxon>
        <taxon>Pseudomonadota</taxon>
        <taxon>Alphaproteobacteria</taxon>
        <taxon>Hyphomicrobiales</taxon>
        <taxon>Brucellaceae</taxon>
        <taxon>Brucella/Ochrobactrum group</taxon>
        <taxon>Brucella</taxon>
    </lineage>
</organism>
<proteinExistence type="predicted"/>
<dbReference type="EMBL" id="NNRM01000016">
    <property type="protein sequence ID" value="OYR28271.1"/>
    <property type="molecule type" value="Genomic_DNA"/>
</dbReference>
<sequence length="37" mass="4196">MKGTLYIMLSEKCTLLHCATSRTIGRSIIICHFIDLI</sequence>
<gene>
    <name evidence="1" type="ORF">CEV34_1283</name>
</gene>
<dbReference type="Proteomes" id="UP000216188">
    <property type="component" value="Unassembled WGS sequence"/>
</dbReference>
<keyword evidence="2" id="KW-1185">Reference proteome</keyword>
<reference evidence="1 2" key="1">
    <citation type="submission" date="2017-07" db="EMBL/GenBank/DDBJ databases">
        <title>Phylogenetic study on the rhizospheric bacterium Ochrobactrum sp. A44.</title>
        <authorList>
            <person name="Krzyzanowska D.M."/>
            <person name="Ossowicki A."/>
            <person name="Rajewska M."/>
            <person name="Maciag T."/>
            <person name="Kaczynski Z."/>
            <person name="Czerwicka M."/>
            <person name="Jafra S."/>
        </authorList>
    </citation>
    <scope>NUCLEOTIDE SEQUENCE [LARGE SCALE GENOMIC DNA]</scope>
    <source>
        <strain evidence="1 2">CCUG 30717</strain>
    </source>
</reference>